<dbReference type="InterPro" id="IPR036291">
    <property type="entry name" value="NAD(P)-bd_dom_sf"/>
</dbReference>
<name>A0A1B1C5C5_RHILE</name>
<dbReference type="InterPro" id="IPR050463">
    <property type="entry name" value="Gfo/Idh/MocA_oxidrdct_glycsds"/>
</dbReference>
<feature type="domain" description="Gfo/Idh/MocA-like oxidoreductase N-terminal" evidence="1">
    <location>
        <begin position="4"/>
        <end position="113"/>
    </location>
</feature>
<dbReference type="OrthoDB" id="9813657at2"/>
<evidence type="ECO:0000259" key="1">
    <source>
        <dbReference type="Pfam" id="PF01408"/>
    </source>
</evidence>
<evidence type="ECO:0000313" key="2">
    <source>
        <dbReference type="EMBL" id="ANP84930.1"/>
    </source>
</evidence>
<gene>
    <name evidence="2" type="ORF">BA011_03705</name>
</gene>
<proteinExistence type="predicted"/>
<dbReference type="Proteomes" id="UP000092691">
    <property type="component" value="Chromosome"/>
</dbReference>
<dbReference type="EMBL" id="CP016286">
    <property type="protein sequence ID" value="ANP84930.1"/>
    <property type="molecule type" value="Genomic_DNA"/>
</dbReference>
<organism evidence="2 3">
    <name type="scientific">Rhizobium leguminosarum</name>
    <dbReference type="NCBI Taxonomy" id="384"/>
    <lineage>
        <taxon>Bacteria</taxon>
        <taxon>Pseudomonadati</taxon>
        <taxon>Pseudomonadota</taxon>
        <taxon>Alphaproteobacteria</taxon>
        <taxon>Hyphomicrobiales</taxon>
        <taxon>Rhizobiaceae</taxon>
        <taxon>Rhizobium/Agrobacterium group</taxon>
        <taxon>Rhizobium</taxon>
    </lineage>
</organism>
<dbReference type="Gene3D" id="3.40.50.720">
    <property type="entry name" value="NAD(P)-binding Rossmann-like Domain"/>
    <property type="match status" value="1"/>
</dbReference>
<protein>
    <submittedName>
        <fullName evidence="2">Galactose 1-dehydrogenase</fullName>
    </submittedName>
</protein>
<dbReference type="PANTHER" id="PTHR43818:SF7">
    <property type="entry name" value="DEHYDROGENASE"/>
    <property type="match status" value="1"/>
</dbReference>
<dbReference type="SUPFAM" id="SSF51735">
    <property type="entry name" value="NAD(P)-binding Rossmann-fold domains"/>
    <property type="match status" value="1"/>
</dbReference>
<sequence length="308" mass="33820">MSPINLAIVGVGKIVRDQHLPSIAKNPDFELVATASRHGTVEGVKSYTTIEAMLDAEPSIDAVSLCMPPQYRYEAAYKALVAGKHVFLEKPPGATLSEVADLEALANKQGASLFASWHSRYAPGVEAAKAFLVATTIKSVHVIWKEDVRHWHPNQDWIWQAGGLGVFDPGINALSIVTHILPRPIFITEAVLEFPENRDAPIAADIHFRNADGLPVHAEFDWRQTGKQSWDIVAETAAGQMVLAEGGAKLLIDGALRFAEPEQEYPSLYRRFAEIIKAGKSDVDLAPLRHVADAFMLGKRKFVDAFHD</sequence>
<evidence type="ECO:0000313" key="3">
    <source>
        <dbReference type="Proteomes" id="UP000092691"/>
    </source>
</evidence>
<dbReference type="RefSeq" id="WP_065279484.1">
    <property type="nucleotide sequence ID" value="NZ_CP016286.1"/>
</dbReference>
<dbReference type="AlphaFoldDB" id="A0A1B1C5C5"/>
<dbReference type="PANTHER" id="PTHR43818">
    <property type="entry name" value="BCDNA.GH03377"/>
    <property type="match status" value="1"/>
</dbReference>
<reference evidence="2 3" key="1">
    <citation type="submission" date="2016-06" db="EMBL/GenBank/DDBJ databases">
        <title>Microsymbionts genomes from the relict species Vavilovia formosa.</title>
        <authorList>
            <person name="Chirak E."/>
            <person name="Kimeklis A."/>
            <person name="Andronov E."/>
        </authorList>
    </citation>
    <scope>NUCLEOTIDE SEQUENCE [LARGE SCALE GENOMIC DNA]</scope>
    <source>
        <strain evidence="2 3">Vaf10</strain>
    </source>
</reference>
<dbReference type="Gene3D" id="3.30.360.10">
    <property type="entry name" value="Dihydrodipicolinate Reductase, domain 2"/>
    <property type="match status" value="1"/>
</dbReference>
<accession>A0A1B1C5C5</accession>
<dbReference type="GO" id="GO:0000166">
    <property type="term" value="F:nucleotide binding"/>
    <property type="evidence" value="ECO:0007669"/>
    <property type="project" value="InterPro"/>
</dbReference>
<dbReference type="Pfam" id="PF01408">
    <property type="entry name" value="GFO_IDH_MocA"/>
    <property type="match status" value="1"/>
</dbReference>
<dbReference type="InterPro" id="IPR000683">
    <property type="entry name" value="Gfo/Idh/MocA-like_OxRdtase_N"/>
</dbReference>